<evidence type="ECO:0000313" key="2">
    <source>
        <dbReference type="EMBL" id="SMP72328.1"/>
    </source>
</evidence>
<sequence length="825" mass="89528">MHPRNLVVVLSLFVVFGFSNACSAAMTKSIESVKPRIAQRGTTVEVTIGGVEIDDPQEIIFYQPGIRATGFRKPETQPRRRGFMHGGQASQWIVCDFEIAPDCPAGEHAFRIRTSDELTHIATFHVTPFPVMDENEQGHNTNDQLETAIEVTPNVSVRGRLNNGARGDVDLYKVPVKAGQRLSAEVACARIADTHYGDSEFDTAVRVLDESGRELASNDDNSLLLQDPIVSTRVPRDGHVYVEVGRAIFVPSDRPYCVHISDTLRPMAAYPPGGQAGHAERIVLIGDALGDAEKTIQIPEAERTFNYFGESPTPMPLRSSPYPNVLEDPKAAVTVVDTLPIAINGIIGTGEESDSFRVRVRKGDRWHVRVYATTLGSPIDPMLRIRPLDADGKAAKPEVEVEDVTLEERDVYGTNYRSRSGLPDTLDPSVVWQPKQDGDYVIELHDASGAGGPTGIYRIEIEKPRTLFQTVLKSTTFDWTESMRVSGLAVPQGNRWTVNVSIPQGQCDAIQGDFEVVARGLPEGMSLIVPPMPKGNLPGIWPMQLVADASAEPAAAVITLEAVPADPNAEVESRSVQQVPFINHSGGDAWNTVRVDSYITAVVEPAPFSIELFEPAVPLVRGGELAVPVKIHRQPGFDGAVEFGSVWSPPGLAIQPPQTMEPGQTDGFLRVSATKGAKLTTWPLVAIASTVRDDIDPFLGTGHTRVSSKFIALTVADPYVELAAKPESVRRGEKKSFVWSVKQKNTFDGEAKVRLLGLPKGVEVIEPMPTLNKESKEVRFQIEATDEALLGAAAGLSCEVVLEAGGQEIIQRTGNGVLRIDPGKG</sequence>
<dbReference type="Gene3D" id="2.60.120.380">
    <property type="match status" value="1"/>
</dbReference>
<dbReference type="EMBL" id="FXUG01000015">
    <property type="protein sequence ID" value="SMP72328.1"/>
    <property type="molecule type" value="Genomic_DNA"/>
</dbReference>
<evidence type="ECO:0008006" key="4">
    <source>
        <dbReference type="Google" id="ProtNLM"/>
    </source>
</evidence>
<dbReference type="Proteomes" id="UP001158067">
    <property type="component" value="Unassembled WGS sequence"/>
</dbReference>
<organism evidence="2 3">
    <name type="scientific">Neorhodopirellula lusitana</name>
    <dbReference type="NCBI Taxonomy" id="445327"/>
    <lineage>
        <taxon>Bacteria</taxon>
        <taxon>Pseudomonadati</taxon>
        <taxon>Planctomycetota</taxon>
        <taxon>Planctomycetia</taxon>
        <taxon>Pirellulales</taxon>
        <taxon>Pirellulaceae</taxon>
        <taxon>Neorhodopirellula</taxon>
    </lineage>
</organism>
<protein>
    <recommendedName>
        <fullName evidence="4">Serine protease</fullName>
    </recommendedName>
</protein>
<keyword evidence="3" id="KW-1185">Reference proteome</keyword>
<evidence type="ECO:0000313" key="3">
    <source>
        <dbReference type="Proteomes" id="UP001158067"/>
    </source>
</evidence>
<evidence type="ECO:0000256" key="1">
    <source>
        <dbReference type="SAM" id="SignalP"/>
    </source>
</evidence>
<accession>A0ABY1QKK5</accession>
<keyword evidence="1" id="KW-0732">Signal</keyword>
<name>A0ABY1QKK5_9BACT</name>
<dbReference type="RefSeq" id="WP_283434592.1">
    <property type="nucleotide sequence ID" value="NZ_FXUG01000015.1"/>
</dbReference>
<proteinExistence type="predicted"/>
<gene>
    <name evidence="2" type="ORF">SAMN06265222_11557</name>
</gene>
<comment type="caution">
    <text evidence="2">The sequence shown here is derived from an EMBL/GenBank/DDBJ whole genome shotgun (WGS) entry which is preliminary data.</text>
</comment>
<feature type="chain" id="PRO_5047035737" description="Serine protease" evidence="1">
    <location>
        <begin position="25"/>
        <end position="825"/>
    </location>
</feature>
<feature type="signal peptide" evidence="1">
    <location>
        <begin position="1"/>
        <end position="24"/>
    </location>
</feature>
<reference evidence="2 3" key="1">
    <citation type="submission" date="2017-05" db="EMBL/GenBank/DDBJ databases">
        <authorList>
            <person name="Varghese N."/>
            <person name="Submissions S."/>
        </authorList>
    </citation>
    <scope>NUCLEOTIDE SEQUENCE [LARGE SCALE GENOMIC DNA]</scope>
    <source>
        <strain evidence="2 3">DSM 25457</strain>
    </source>
</reference>